<proteinExistence type="inferred from homology"/>
<evidence type="ECO:0000256" key="6">
    <source>
        <dbReference type="SAM" id="MobiDB-lite"/>
    </source>
</evidence>
<dbReference type="Proteomes" id="UP000190274">
    <property type="component" value="Chromosome C"/>
</dbReference>
<evidence type="ECO:0000256" key="1">
    <source>
        <dbReference type="ARBA" id="ARBA00004123"/>
    </source>
</evidence>
<accession>A0A1G4J0M1</accession>
<evidence type="ECO:0000256" key="2">
    <source>
        <dbReference type="ARBA" id="ARBA00010059"/>
    </source>
</evidence>
<sequence>MSNLEGARAYESIVENVINEVREDFESAGIDEQTLQDLRLVWQTKLSDSRVAKFMWDPEDEHGLNAELHNAHIAPNLTDTPGIAMPSMSSPSDEKATGFIPQHQQQQQQGHSLMTQTKHDDQPKEEIELTMEDPDGQIAEQLKLQAKQARKSALLETDEINSDLDDSEDDYLNSSGDEEGQDDNIVLCLYEKVLRVKNKWKCNLKDGLATINHKDYAFQKAQGETEW</sequence>
<evidence type="ECO:0000256" key="5">
    <source>
        <dbReference type="ARBA" id="ARBA00074154"/>
    </source>
</evidence>
<dbReference type="GO" id="GO:0017025">
    <property type="term" value="F:TBP-class protein binding"/>
    <property type="evidence" value="ECO:0007669"/>
    <property type="project" value="EnsemblFungi"/>
</dbReference>
<feature type="region of interest" description="Disordered" evidence="6">
    <location>
        <begin position="157"/>
        <end position="178"/>
    </location>
</feature>
<evidence type="ECO:0000313" key="8">
    <source>
        <dbReference type="Proteomes" id="UP000190274"/>
    </source>
</evidence>
<keyword evidence="3" id="KW-0804">Transcription</keyword>
<dbReference type="SMART" id="SM01371">
    <property type="entry name" value="TFIIA"/>
    <property type="match status" value="1"/>
</dbReference>
<reference evidence="8" key="1">
    <citation type="submission" date="2016-03" db="EMBL/GenBank/DDBJ databases">
        <authorList>
            <person name="Devillers H."/>
        </authorList>
    </citation>
    <scope>NUCLEOTIDE SEQUENCE [LARGE SCALE GENOMIC DNA]</scope>
</reference>
<dbReference type="GO" id="GO:0003712">
    <property type="term" value="F:transcription coregulator activity"/>
    <property type="evidence" value="ECO:0007669"/>
    <property type="project" value="EnsemblFungi"/>
</dbReference>
<comment type="similarity">
    <text evidence="2">Belongs to the TFIIA subunit 1 family.</text>
</comment>
<dbReference type="FunFam" id="1.10.287.100:FF:000001">
    <property type="entry name" value="Transcription initiation factor IIA subunit"/>
    <property type="match status" value="1"/>
</dbReference>
<comment type="subcellular location">
    <subcellularLocation>
        <location evidence="1">Nucleus</location>
    </subcellularLocation>
</comment>
<dbReference type="PANTHER" id="PTHR12694:SF8">
    <property type="entry name" value="TRANSCRIPTION INITIATION FACTOR IIA SUBUNIT 1"/>
    <property type="match status" value="1"/>
</dbReference>
<evidence type="ECO:0000256" key="3">
    <source>
        <dbReference type="ARBA" id="ARBA00023163"/>
    </source>
</evidence>
<dbReference type="InterPro" id="IPR009088">
    <property type="entry name" value="TFIIA_b-brl"/>
</dbReference>
<evidence type="ECO:0000256" key="4">
    <source>
        <dbReference type="ARBA" id="ARBA00023242"/>
    </source>
</evidence>
<dbReference type="PANTHER" id="PTHR12694">
    <property type="entry name" value="TRANSCRIPTION INITIATION FACTOR IIA SUBUNIT 1"/>
    <property type="match status" value="1"/>
</dbReference>
<dbReference type="Gene3D" id="1.10.287.100">
    <property type="match status" value="1"/>
</dbReference>
<dbReference type="GO" id="GO:0005672">
    <property type="term" value="C:transcription factor TFIIA complex"/>
    <property type="evidence" value="ECO:0007669"/>
    <property type="project" value="EnsemblFungi"/>
</dbReference>
<dbReference type="STRING" id="1266660.A0A1G4J0M1"/>
<dbReference type="GO" id="GO:0051123">
    <property type="term" value="P:RNA polymerase II preinitiation complex assembly"/>
    <property type="evidence" value="ECO:0007669"/>
    <property type="project" value="EnsemblFungi"/>
</dbReference>
<protein>
    <recommendedName>
        <fullName evidence="5">Transcription initiation factor IIA large subunit</fullName>
    </recommendedName>
</protein>
<dbReference type="GO" id="GO:0000979">
    <property type="term" value="F:RNA polymerase II core promoter sequence-specific DNA binding"/>
    <property type="evidence" value="ECO:0007669"/>
    <property type="project" value="EnsemblFungi"/>
</dbReference>
<dbReference type="SUPFAM" id="SSF47396">
    <property type="entry name" value="Transcription factor IIA (TFIIA), alpha-helical domain"/>
    <property type="match status" value="1"/>
</dbReference>
<keyword evidence="8" id="KW-1185">Reference proteome</keyword>
<dbReference type="AlphaFoldDB" id="A0A1G4J0M1"/>
<keyword evidence="4" id="KW-0539">Nucleus</keyword>
<dbReference type="CDD" id="cd07976">
    <property type="entry name" value="TFIIA_alpha_beta_like"/>
    <property type="match status" value="1"/>
</dbReference>
<dbReference type="Pfam" id="PF03153">
    <property type="entry name" value="TFIIA"/>
    <property type="match status" value="2"/>
</dbReference>
<dbReference type="SUPFAM" id="SSF50784">
    <property type="entry name" value="Transcription factor IIA (TFIIA), beta-barrel domain"/>
    <property type="match status" value="1"/>
</dbReference>
<name>A0A1G4J0M1_9SACH</name>
<gene>
    <name evidence="7" type="ORF">LADA_0C08592G</name>
</gene>
<dbReference type="OrthoDB" id="6275927at2759"/>
<dbReference type="InterPro" id="IPR004855">
    <property type="entry name" value="TFIIA_asu/bsu"/>
</dbReference>
<organism evidence="7 8">
    <name type="scientific">Lachancea dasiensis</name>
    <dbReference type="NCBI Taxonomy" id="1072105"/>
    <lineage>
        <taxon>Eukaryota</taxon>
        <taxon>Fungi</taxon>
        <taxon>Dikarya</taxon>
        <taxon>Ascomycota</taxon>
        <taxon>Saccharomycotina</taxon>
        <taxon>Saccharomycetes</taxon>
        <taxon>Saccharomycetales</taxon>
        <taxon>Saccharomycetaceae</taxon>
        <taxon>Lachancea</taxon>
    </lineage>
</organism>
<feature type="region of interest" description="Disordered" evidence="6">
    <location>
        <begin position="83"/>
        <end position="122"/>
    </location>
</feature>
<dbReference type="FunFam" id="2.30.18.10:FF:000007">
    <property type="entry name" value="TOA1p TFIIA large subunit"/>
    <property type="match status" value="1"/>
</dbReference>
<dbReference type="Gene3D" id="2.30.18.10">
    <property type="entry name" value="Transcription factor IIA (TFIIA), beta-barrel domain"/>
    <property type="match status" value="1"/>
</dbReference>
<dbReference type="GO" id="GO:0060261">
    <property type="term" value="P:positive regulation of transcription initiation by RNA polymerase II"/>
    <property type="evidence" value="ECO:0007669"/>
    <property type="project" value="EnsemblFungi"/>
</dbReference>
<dbReference type="EMBL" id="LT598459">
    <property type="protein sequence ID" value="SCU82901.1"/>
    <property type="molecule type" value="Genomic_DNA"/>
</dbReference>
<evidence type="ECO:0000313" key="7">
    <source>
        <dbReference type="EMBL" id="SCU82901.1"/>
    </source>
</evidence>